<dbReference type="GO" id="GO:0003998">
    <property type="term" value="F:acylphosphatase activity"/>
    <property type="evidence" value="ECO:0007669"/>
    <property type="project" value="UniProtKB-EC"/>
</dbReference>
<proteinExistence type="predicted"/>
<gene>
    <name evidence="2" type="ORF">AVDCRST_MAG03-892</name>
</gene>
<keyword evidence="2" id="KW-0378">Hydrolase</keyword>
<dbReference type="EC" id="3.6.1.7" evidence="2"/>
<feature type="non-terminal residue" evidence="2">
    <location>
        <position position="94"/>
    </location>
</feature>
<feature type="compositionally biased region" description="Basic and acidic residues" evidence="1">
    <location>
        <begin position="1"/>
        <end position="10"/>
    </location>
</feature>
<name>A0A6J4NRF6_9ACTN</name>
<feature type="non-terminal residue" evidence="2">
    <location>
        <position position="1"/>
    </location>
</feature>
<organism evidence="2">
    <name type="scientific">uncultured Rubrobacteraceae bacterium</name>
    <dbReference type="NCBI Taxonomy" id="349277"/>
    <lineage>
        <taxon>Bacteria</taxon>
        <taxon>Bacillati</taxon>
        <taxon>Actinomycetota</taxon>
        <taxon>Rubrobacteria</taxon>
        <taxon>Rubrobacterales</taxon>
        <taxon>Rubrobacteraceae</taxon>
        <taxon>environmental samples</taxon>
    </lineage>
</organism>
<evidence type="ECO:0000256" key="1">
    <source>
        <dbReference type="SAM" id="MobiDB-lite"/>
    </source>
</evidence>
<protein>
    <submittedName>
        <fullName evidence="2">Acylphosphate phosphohydrolase, putative</fullName>
        <ecNumber evidence="2">3.6.1.7</ecNumber>
    </submittedName>
</protein>
<dbReference type="AlphaFoldDB" id="A0A6J4NRF6"/>
<dbReference type="EMBL" id="CADCUT010000052">
    <property type="protein sequence ID" value="CAA9395614.1"/>
    <property type="molecule type" value="Genomic_DNA"/>
</dbReference>
<reference evidence="2" key="1">
    <citation type="submission" date="2020-02" db="EMBL/GenBank/DDBJ databases">
        <authorList>
            <person name="Meier V. D."/>
        </authorList>
    </citation>
    <scope>NUCLEOTIDE SEQUENCE</scope>
    <source>
        <strain evidence="2">AVDCRST_MAG03</strain>
    </source>
</reference>
<accession>A0A6J4NRF6</accession>
<feature type="region of interest" description="Disordered" evidence="1">
    <location>
        <begin position="1"/>
        <end position="94"/>
    </location>
</feature>
<feature type="compositionally biased region" description="Basic residues" evidence="1">
    <location>
        <begin position="67"/>
        <end position="81"/>
    </location>
</feature>
<sequence>ATGRPHEGSRPRQRPGAGRIFPRLDPPEGAGARPHRLRDEHPGRRRGSPLRRPGGGRRGDGPLVRPRPPRRRRRERRRRLRASPGRPVGLRGSL</sequence>
<evidence type="ECO:0000313" key="2">
    <source>
        <dbReference type="EMBL" id="CAA9395614.1"/>
    </source>
</evidence>